<evidence type="ECO:0000313" key="2">
    <source>
        <dbReference type="Proteomes" id="UP001610563"/>
    </source>
</evidence>
<dbReference type="EMBL" id="JBFTWV010000078">
    <property type="protein sequence ID" value="KAL2788534.1"/>
    <property type="molecule type" value="Genomic_DNA"/>
</dbReference>
<evidence type="ECO:0000313" key="1">
    <source>
        <dbReference type="EMBL" id="KAL2788534.1"/>
    </source>
</evidence>
<comment type="caution">
    <text evidence="1">The sequence shown here is derived from an EMBL/GenBank/DDBJ whole genome shotgun (WGS) entry which is preliminary data.</text>
</comment>
<reference evidence="1 2" key="1">
    <citation type="submission" date="2024-07" db="EMBL/GenBank/DDBJ databases">
        <title>Section-level genome sequencing and comparative genomics of Aspergillus sections Usti and Cavernicolus.</title>
        <authorList>
            <consortium name="Lawrence Berkeley National Laboratory"/>
            <person name="Nybo J.L."/>
            <person name="Vesth T.C."/>
            <person name="Theobald S."/>
            <person name="Frisvad J.C."/>
            <person name="Larsen T.O."/>
            <person name="Kjaerboelling I."/>
            <person name="Rothschild-Mancinelli K."/>
            <person name="Lyhne E.K."/>
            <person name="Kogle M.E."/>
            <person name="Barry K."/>
            <person name="Clum A."/>
            <person name="Na H."/>
            <person name="Ledsgaard L."/>
            <person name="Lin J."/>
            <person name="Lipzen A."/>
            <person name="Kuo A."/>
            <person name="Riley R."/>
            <person name="Mondo S."/>
            <person name="Labutti K."/>
            <person name="Haridas S."/>
            <person name="Pangalinan J."/>
            <person name="Salamov A.A."/>
            <person name="Simmons B.A."/>
            <person name="Magnuson J.K."/>
            <person name="Chen J."/>
            <person name="Drula E."/>
            <person name="Henrissat B."/>
            <person name="Wiebenga A."/>
            <person name="Lubbers R.J."/>
            <person name="Gomes A.C."/>
            <person name="Makela M.R."/>
            <person name="Stajich J."/>
            <person name="Grigoriev I.V."/>
            <person name="Mortensen U.H."/>
            <person name="De Vries R.P."/>
            <person name="Baker S.E."/>
            <person name="Andersen M.R."/>
        </authorList>
    </citation>
    <scope>NUCLEOTIDE SEQUENCE [LARGE SCALE GENOMIC DNA]</scope>
    <source>
        <strain evidence="1 2">CBS 209.92</strain>
    </source>
</reference>
<proteinExistence type="predicted"/>
<name>A0ABR4FZ52_9EURO</name>
<gene>
    <name evidence="1" type="ORF">BJX66DRAFT_340209</name>
</gene>
<sequence>MGELLRNAVIFGLVESVRVLLDQDAPVYYAHLSLCASADLGVMVIQYFIARRAYLHELGMTILPQQVQQHLGLQISQLPDKNAREVYTELEAIHTSIHPSCRPHELCPIFHHALRIDHMEHLYEAGFQDFDAVDENDYTPVLCLPGYPRDLNPSCDDDYDDLVLYLGQGEKAARALQSLVTEVQGGPGISQEVIRLLTFTDLELTHTCCRVRILRHKSGVHNFTTWGRDFLFQAFDEDETMEIHDEEQNLLVEFEDLVDQLNADYTSSGISLWEFLQTHWSQRLMDYLSQDGETIHIDSLCSLLEEQIVEES</sequence>
<keyword evidence="2" id="KW-1185">Reference proteome</keyword>
<organism evidence="1 2">
    <name type="scientific">Aspergillus keveii</name>
    <dbReference type="NCBI Taxonomy" id="714993"/>
    <lineage>
        <taxon>Eukaryota</taxon>
        <taxon>Fungi</taxon>
        <taxon>Dikarya</taxon>
        <taxon>Ascomycota</taxon>
        <taxon>Pezizomycotina</taxon>
        <taxon>Eurotiomycetes</taxon>
        <taxon>Eurotiomycetidae</taxon>
        <taxon>Eurotiales</taxon>
        <taxon>Aspergillaceae</taxon>
        <taxon>Aspergillus</taxon>
        <taxon>Aspergillus subgen. Nidulantes</taxon>
    </lineage>
</organism>
<dbReference type="Proteomes" id="UP001610563">
    <property type="component" value="Unassembled WGS sequence"/>
</dbReference>
<accession>A0ABR4FZ52</accession>
<protein>
    <submittedName>
        <fullName evidence="1">Uncharacterized protein</fullName>
    </submittedName>
</protein>